<protein>
    <submittedName>
        <fullName evidence="2">Uncharacterized protein</fullName>
    </submittedName>
</protein>
<feature type="compositionally biased region" description="Basic residues" evidence="1">
    <location>
        <begin position="43"/>
        <end position="54"/>
    </location>
</feature>
<accession>A0A0A8YFH2</accession>
<reference evidence="2" key="1">
    <citation type="submission" date="2014-09" db="EMBL/GenBank/DDBJ databases">
        <authorList>
            <person name="Magalhaes I.L.F."/>
            <person name="Oliveira U."/>
            <person name="Santos F.R."/>
            <person name="Vidigal T.H.D.A."/>
            <person name="Brescovit A.D."/>
            <person name="Santos A.J."/>
        </authorList>
    </citation>
    <scope>NUCLEOTIDE SEQUENCE</scope>
    <source>
        <tissue evidence="2">Shoot tissue taken approximately 20 cm above the soil surface</tissue>
    </source>
</reference>
<evidence type="ECO:0000256" key="1">
    <source>
        <dbReference type="SAM" id="MobiDB-lite"/>
    </source>
</evidence>
<feature type="region of interest" description="Disordered" evidence="1">
    <location>
        <begin position="43"/>
        <end position="73"/>
    </location>
</feature>
<feature type="compositionally biased region" description="Basic residues" evidence="1">
    <location>
        <begin position="64"/>
        <end position="73"/>
    </location>
</feature>
<dbReference type="AlphaFoldDB" id="A0A0A8YFH2"/>
<evidence type="ECO:0000313" key="2">
    <source>
        <dbReference type="EMBL" id="JAD24448.1"/>
    </source>
</evidence>
<reference evidence="2" key="2">
    <citation type="journal article" date="2015" name="Data Brief">
        <title>Shoot transcriptome of the giant reed, Arundo donax.</title>
        <authorList>
            <person name="Barrero R.A."/>
            <person name="Guerrero F.D."/>
            <person name="Moolhuijzen P."/>
            <person name="Goolsby J.A."/>
            <person name="Tidwell J."/>
            <person name="Bellgard S.E."/>
            <person name="Bellgard M.I."/>
        </authorList>
    </citation>
    <scope>NUCLEOTIDE SEQUENCE</scope>
    <source>
        <tissue evidence="2">Shoot tissue taken approximately 20 cm above the soil surface</tissue>
    </source>
</reference>
<name>A0A0A8YFH2_ARUDO</name>
<dbReference type="EMBL" id="GBRH01273447">
    <property type="protein sequence ID" value="JAD24448.1"/>
    <property type="molecule type" value="Transcribed_RNA"/>
</dbReference>
<proteinExistence type="predicted"/>
<organism evidence="2">
    <name type="scientific">Arundo donax</name>
    <name type="common">Giant reed</name>
    <name type="synonym">Donax arundinaceus</name>
    <dbReference type="NCBI Taxonomy" id="35708"/>
    <lineage>
        <taxon>Eukaryota</taxon>
        <taxon>Viridiplantae</taxon>
        <taxon>Streptophyta</taxon>
        <taxon>Embryophyta</taxon>
        <taxon>Tracheophyta</taxon>
        <taxon>Spermatophyta</taxon>
        <taxon>Magnoliopsida</taxon>
        <taxon>Liliopsida</taxon>
        <taxon>Poales</taxon>
        <taxon>Poaceae</taxon>
        <taxon>PACMAD clade</taxon>
        <taxon>Arundinoideae</taxon>
        <taxon>Arundineae</taxon>
        <taxon>Arundo</taxon>
    </lineage>
</organism>
<sequence length="73" mass="8755">MQASHFTFINKTKLYKDSWVQGTMKMSGCRLHFCFQRTNAHFHRTRGRSSRNKHHDFPSTQAKYKPKLRFPPN</sequence>